<dbReference type="Gene3D" id="3.40.50.720">
    <property type="entry name" value="NAD(P)-binding Rossmann-like Domain"/>
    <property type="match status" value="1"/>
</dbReference>
<dbReference type="SMART" id="SM00829">
    <property type="entry name" value="PKS_ER"/>
    <property type="match status" value="1"/>
</dbReference>
<sequence>MKIYRFDAGGELRMEEADLPQPGPGEVRVRVEAASLNYRDLLIQDAARAGMLPGRVPLSDAAGAVDALGEGVSHWRPGQRVAVAFFRDWIEGRFQSRYMESAWGGQARDGVLAEYLIVPAGALVAMPSHWDGVEGATLPCAGVTAWHALAARSRLSAGDVLLVQGTGGVALFGLQLGVALGARVIVLSSSDAKLERARALGASEGINYRARPDWASAVREVTGGEGASHVLELGGPATYPQSLQALAAGGVLAQIGVLSGLGPKPDLSRLQTINADIVGVTVGSVAHLAELSAFMSQHRLWPAIDRVFDFDQAAQAYAYLRAAGHFGKVAIRVGG</sequence>
<dbReference type="Gene3D" id="3.90.180.10">
    <property type="entry name" value="Medium-chain alcohol dehydrogenases, catalytic domain"/>
    <property type="match status" value="1"/>
</dbReference>
<dbReference type="InterPro" id="IPR013149">
    <property type="entry name" value="ADH-like_C"/>
</dbReference>
<dbReference type="GO" id="GO:0016491">
    <property type="term" value="F:oxidoreductase activity"/>
    <property type="evidence" value="ECO:0007669"/>
    <property type="project" value="InterPro"/>
</dbReference>
<dbReference type="InterPro" id="IPR013154">
    <property type="entry name" value="ADH-like_N"/>
</dbReference>
<feature type="domain" description="Enoyl reductase (ER)" evidence="1">
    <location>
        <begin position="9"/>
        <end position="331"/>
    </location>
</feature>
<organism evidence="2 3">
    <name type="scientific">Chromobacterium paludis</name>
    <dbReference type="NCBI Taxonomy" id="2605945"/>
    <lineage>
        <taxon>Bacteria</taxon>
        <taxon>Pseudomonadati</taxon>
        <taxon>Pseudomonadota</taxon>
        <taxon>Betaproteobacteria</taxon>
        <taxon>Neisseriales</taxon>
        <taxon>Chromobacteriaceae</taxon>
        <taxon>Chromobacterium</taxon>
    </lineage>
</organism>
<dbReference type="SUPFAM" id="SSF50129">
    <property type="entry name" value="GroES-like"/>
    <property type="match status" value="1"/>
</dbReference>
<dbReference type="InterPro" id="IPR052711">
    <property type="entry name" value="Zinc_ADH-like"/>
</dbReference>
<dbReference type="InterPro" id="IPR020843">
    <property type="entry name" value="ER"/>
</dbReference>
<gene>
    <name evidence="2" type="ORF">FYK34_18225</name>
</gene>
<proteinExistence type="predicted"/>
<evidence type="ECO:0000313" key="2">
    <source>
        <dbReference type="EMBL" id="QEL57365.1"/>
    </source>
</evidence>
<dbReference type="Pfam" id="PF00107">
    <property type="entry name" value="ADH_zinc_N"/>
    <property type="match status" value="1"/>
</dbReference>
<accession>A0A5C1DKY4</accession>
<reference evidence="2 3" key="1">
    <citation type="submission" date="2019-08" db="EMBL/GenBank/DDBJ databases">
        <title>Chromobacterium paludis, a novel bacterium isolated from a Maryland marsh pond.</title>
        <authorList>
            <person name="Blackburn M.B."/>
            <person name="Gundersen-Rindal D.E."/>
        </authorList>
    </citation>
    <scope>NUCLEOTIDE SEQUENCE [LARGE SCALE GENOMIC DNA]</scope>
    <source>
        <strain evidence="3">IIBBL 257-1</strain>
    </source>
</reference>
<dbReference type="PANTHER" id="PTHR45033:SF2">
    <property type="entry name" value="ZINC-TYPE ALCOHOL DEHYDROGENASE-LIKE PROTEIN C1773.06C"/>
    <property type="match status" value="1"/>
</dbReference>
<dbReference type="KEGG" id="chrm:FYK34_18225"/>
<dbReference type="AlphaFoldDB" id="A0A5C1DKY4"/>
<dbReference type="CDD" id="cd08276">
    <property type="entry name" value="MDR7"/>
    <property type="match status" value="1"/>
</dbReference>
<evidence type="ECO:0000259" key="1">
    <source>
        <dbReference type="SMART" id="SM00829"/>
    </source>
</evidence>
<dbReference type="Pfam" id="PF08240">
    <property type="entry name" value="ADH_N"/>
    <property type="match status" value="1"/>
</dbReference>
<protein>
    <submittedName>
        <fullName evidence="2">NAD(P)-dependent alcohol dehydrogenase</fullName>
    </submittedName>
</protein>
<dbReference type="SUPFAM" id="SSF51735">
    <property type="entry name" value="NAD(P)-binding Rossmann-fold domains"/>
    <property type="match status" value="1"/>
</dbReference>
<name>A0A5C1DKY4_9NEIS</name>
<dbReference type="PANTHER" id="PTHR45033">
    <property type="match status" value="1"/>
</dbReference>
<dbReference type="RefSeq" id="WP_149298950.1">
    <property type="nucleotide sequence ID" value="NZ_CP043473.1"/>
</dbReference>
<dbReference type="Proteomes" id="UP000322079">
    <property type="component" value="Chromosome"/>
</dbReference>
<keyword evidence="3" id="KW-1185">Reference proteome</keyword>
<dbReference type="InterPro" id="IPR011032">
    <property type="entry name" value="GroES-like_sf"/>
</dbReference>
<dbReference type="InterPro" id="IPR036291">
    <property type="entry name" value="NAD(P)-bd_dom_sf"/>
</dbReference>
<dbReference type="EMBL" id="CP043473">
    <property type="protein sequence ID" value="QEL57365.1"/>
    <property type="molecule type" value="Genomic_DNA"/>
</dbReference>
<evidence type="ECO:0000313" key="3">
    <source>
        <dbReference type="Proteomes" id="UP000322079"/>
    </source>
</evidence>